<accession>A0A2P2PNM6</accession>
<reference evidence="1" key="1">
    <citation type="submission" date="2018-02" db="EMBL/GenBank/DDBJ databases">
        <title>Rhizophora mucronata_Transcriptome.</title>
        <authorList>
            <person name="Meera S.P."/>
            <person name="Sreeshan A."/>
            <person name="Augustine A."/>
        </authorList>
    </citation>
    <scope>NUCLEOTIDE SEQUENCE</scope>
    <source>
        <tissue evidence="1">Leaf</tissue>
    </source>
</reference>
<proteinExistence type="predicted"/>
<organism evidence="1">
    <name type="scientific">Rhizophora mucronata</name>
    <name type="common">Asiatic mangrove</name>
    <dbReference type="NCBI Taxonomy" id="61149"/>
    <lineage>
        <taxon>Eukaryota</taxon>
        <taxon>Viridiplantae</taxon>
        <taxon>Streptophyta</taxon>
        <taxon>Embryophyta</taxon>
        <taxon>Tracheophyta</taxon>
        <taxon>Spermatophyta</taxon>
        <taxon>Magnoliopsida</taxon>
        <taxon>eudicotyledons</taxon>
        <taxon>Gunneridae</taxon>
        <taxon>Pentapetalae</taxon>
        <taxon>rosids</taxon>
        <taxon>fabids</taxon>
        <taxon>Malpighiales</taxon>
        <taxon>Rhizophoraceae</taxon>
        <taxon>Rhizophora</taxon>
    </lineage>
</organism>
<sequence length="41" mass="4797">MLEDSLTVLGSEIIFNIGWGNILPRRSYRQSHRHRSIWGPC</sequence>
<dbReference type="EMBL" id="GGEC01075811">
    <property type="protein sequence ID" value="MBX56295.1"/>
    <property type="molecule type" value="Transcribed_RNA"/>
</dbReference>
<name>A0A2P2PNM6_RHIMU</name>
<protein>
    <submittedName>
        <fullName evidence="1">Uncharacterized protein</fullName>
    </submittedName>
</protein>
<dbReference type="AlphaFoldDB" id="A0A2P2PNM6"/>
<evidence type="ECO:0000313" key="1">
    <source>
        <dbReference type="EMBL" id="MBX56295.1"/>
    </source>
</evidence>